<protein>
    <submittedName>
        <fullName evidence="1">Uncharacterized protein</fullName>
    </submittedName>
</protein>
<evidence type="ECO:0000313" key="1">
    <source>
        <dbReference type="EMBL" id="CAJ2651839.1"/>
    </source>
</evidence>
<gene>
    <name evidence="1" type="ORF">MILVUS5_LOCUS19412</name>
</gene>
<proteinExistence type="predicted"/>
<organism evidence="1 2">
    <name type="scientific">Trifolium pratense</name>
    <name type="common">Red clover</name>
    <dbReference type="NCBI Taxonomy" id="57577"/>
    <lineage>
        <taxon>Eukaryota</taxon>
        <taxon>Viridiplantae</taxon>
        <taxon>Streptophyta</taxon>
        <taxon>Embryophyta</taxon>
        <taxon>Tracheophyta</taxon>
        <taxon>Spermatophyta</taxon>
        <taxon>Magnoliopsida</taxon>
        <taxon>eudicotyledons</taxon>
        <taxon>Gunneridae</taxon>
        <taxon>Pentapetalae</taxon>
        <taxon>rosids</taxon>
        <taxon>fabids</taxon>
        <taxon>Fabales</taxon>
        <taxon>Fabaceae</taxon>
        <taxon>Papilionoideae</taxon>
        <taxon>50 kb inversion clade</taxon>
        <taxon>NPAAA clade</taxon>
        <taxon>Hologalegina</taxon>
        <taxon>IRL clade</taxon>
        <taxon>Trifolieae</taxon>
        <taxon>Trifolium</taxon>
    </lineage>
</organism>
<name>A0ACB0K6S7_TRIPR</name>
<accession>A0ACB0K6S7</accession>
<keyword evidence="2" id="KW-1185">Reference proteome</keyword>
<evidence type="ECO:0000313" key="2">
    <source>
        <dbReference type="Proteomes" id="UP001177021"/>
    </source>
</evidence>
<dbReference type="EMBL" id="CASHSV030000179">
    <property type="protein sequence ID" value="CAJ2651839.1"/>
    <property type="molecule type" value="Genomic_DNA"/>
</dbReference>
<sequence>MPESSNARNQTPLQSNIPRSFLYSDNVIHEGLSACNHSIIGKIITAKPIHISSIQNGLESIWGSPPGLKVQELGGKILQFFMNEPADIDRILYGNPWIFRNSWLVVKPWDRETDYHEIDFDHIPVWIQLWGLPTHCKTKQMGASIGELIGKVEASEFYEYPGKKIIIKIKVAININNPITSGIHVGNPTDGTCWVDYRYEKLPQVCFKCGMIGHADKLCRNQALVLDTLAPLGPWIRSTQYGKRKMEEKDRKYYSNPSHAKNFGQYSPPVPTDLLEKLAAMRVNTAQANQTQQTQNHPINLSPQYNENSPRKDMHSQQGERNKKSHQLSYNQEATKNSTDVLSALISSAQENKLIHGVKIAPRAPEITHLFFADDSIMFCRATIEETEHMKMLISKYQQASGQLVNYHKSELIFSKKVNHSIRMTIQQILPMTMVDHFSKYLGQPTVIGRSKKQAFSFIQDKVWKKLKGWKEKNLSFAGRGTLIKAVAQAIPTYLMSSFLLPKGLCNLLEQMSSKFWWGSNVDQRKIHWVNWRKTCKQKNQGGMGFRDIRAFNEALLAKQGWRILTEPNSLVAKILKAKYFPHGNFLQATQGKKSSYSWQSIQKASWILKKGCFWLVENGQNINIWEDRWINPQGNSTTWTPKPINTNLEKVKDLINPTTHTWNEPVISKTFFPIEANQILQIPLSNTMTEDIISWQGTKDGNYTVKSGYNAQMEWANVESSQAQTSNNHKDEPFWNKIWNIKVPPKQIHLLWRIMHNAIPVKTNLIKKGILIDSLCPRCNKGPETIDHLFLHCEWAHLVWFYSPLTIKTTNIQLHTFHEWIKYMLHNTTKESMQILSSITYSIWFARNKKVFQNKDIPVNETVDQALKNIHDFQHHLTEACFAPTNSKPPSVNRHNTSWNPPPRNFLKLNVDAHLSDDGHWGLGWVLRGVDGRCVGAVTKVLKGSDDVAMAEATGLREALTWVETQHLNNVIFELDAEIIVTALKKKDYARTQWGQIVKHCARVLDNNDSFSISWVKREGNSAAHVMARWALIEPNRYWPNNFPVSIMNQVQKDLGCVS</sequence>
<reference evidence="1" key="1">
    <citation type="submission" date="2023-10" db="EMBL/GenBank/DDBJ databases">
        <authorList>
            <person name="Rodriguez Cubillos JULIANA M."/>
            <person name="De Vega J."/>
        </authorList>
    </citation>
    <scope>NUCLEOTIDE SEQUENCE</scope>
</reference>
<dbReference type="Proteomes" id="UP001177021">
    <property type="component" value="Unassembled WGS sequence"/>
</dbReference>
<comment type="caution">
    <text evidence="1">The sequence shown here is derived from an EMBL/GenBank/DDBJ whole genome shotgun (WGS) entry which is preliminary data.</text>
</comment>